<keyword evidence="4 7" id="KW-0812">Transmembrane</keyword>
<dbReference type="EMBL" id="LPVY01000013">
    <property type="protein sequence ID" value="KZB64011.1"/>
    <property type="molecule type" value="Genomic_DNA"/>
</dbReference>
<proteinExistence type="inferred from homology"/>
<feature type="transmembrane region" description="Helical" evidence="7">
    <location>
        <begin position="157"/>
        <end position="180"/>
    </location>
</feature>
<dbReference type="NCBIfam" id="TIGR00203">
    <property type="entry name" value="cydB"/>
    <property type="match status" value="1"/>
</dbReference>
<feature type="transmembrane region" description="Helical" evidence="7">
    <location>
        <begin position="74"/>
        <end position="96"/>
    </location>
</feature>
<evidence type="ECO:0000313" key="9">
    <source>
        <dbReference type="Proteomes" id="UP000076335"/>
    </source>
</evidence>
<dbReference type="InterPro" id="IPR003317">
    <property type="entry name" value="Cyt-d_oxidase_su2"/>
</dbReference>
<evidence type="ECO:0000313" key="8">
    <source>
        <dbReference type="EMBL" id="KZB64011.1"/>
    </source>
</evidence>
<feature type="transmembrane region" description="Helical" evidence="7">
    <location>
        <begin position="7"/>
        <end position="37"/>
    </location>
</feature>
<evidence type="ECO:0000256" key="1">
    <source>
        <dbReference type="ARBA" id="ARBA00004651"/>
    </source>
</evidence>
<feature type="transmembrane region" description="Helical" evidence="7">
    <location>
        <begin position="257"/>
        <end position="277"/>
    </location>
</feature>
<gene>
    <name evidence="8" type="ORF">AUP42_19625</name>
</gene>
<evidence type="ECO:0000256" key="7">
    <source>
        <dbReference type="SAM" id="Phobius"/>
    </source>
</evidence>
<evidence type="ECO:0000256" key="2">
    <source>
        <dbReference type="ARBA" id="ARBA00007543"/>
    </source>
</evidence>
<keyword evidence="3" id="KW-1003">Cell membrane</keyword>
<dbReference type="PANTHER" id="PTHR43141:SF4">
    <property type="entry name" value="CYTOCHROME BD2 SUBUNIT II"/>
    <property type="match status" value="1"/>
</dbReference>
<comment type="subcellular location">
    <subcellularLocation>
        <location evidence="1">Cell membrane</location>
        <topology evidence="1">Multi-pass membrane protein</topology>
    </subcellularLocation>
</comment>
<reference evidence="8 9" key="1">
    <citation type="submission" date="2015-12" db="EMBL/GenBank/DDBJ databases">
        <title>Genome sequence of Thalassospira lucentensis MCCC 1A02072.</title>
        <authorList>
            <person name="Lu L."/>
            <person name="Lai Q."/>
            <person name="Shao Z."/>
            <person name="Qian P."/>
        </authorList>
    </citation>
    <scope>NUCLEOTIDE SEQUENCE [LARGE SCALE GENOMIC DNA]</scope>
    <source>
        <strain evidence="8 9">MCCC 1A02072</strain>
    </source>
</reference>
<dbReference type="GO" id="GO:0070069">
    <property type="term" value="C:cytochrome complex"/>
    <property type="evidence" value="ECO:0007669"/>
    <property type="project" value="TreeGrafter"/>
</dbReference>
<evidence type="ECO:0000256" key="4">
    <source>
        <dbReference type="ARBA" id="ARBA00022692"/>
    </source>
</evidence>
<keyword evidence="5 7" id="KW-1133">Transmembrane helix</keyword>
<evidence type="ECO:0000256" key="3">
    <source>
        <dbReference type="ARBA" id="ARBA00022475"/>
    </source>
</evidence>
<dbReference type="AlphaFoldDB" id="A0A154L4J7"/>
<accession>A0A154L4J7</accession>
<evidence type="ECO:0000256" key="5">
    <source>
        <dbReference type="ARBA" id="ARBA00022989"/>
    </source>
</evidence>
<dbReference type="GO" id="GO:0009055">
    <property type="term" value="F:electron transfer activity"/>
    <property type="evidence" value="ECO:0007669"/>
    <property type="project" value="TreeGrafter"/>
</dbReference>
<feature type="transmembrane region" description="Helical" evidence="7">
    <location>
        <begin position="297"/>
        <end position="322"/>
    </location>
</feature>
<dbReference type="GO" id="GO:0016682">
    <property type="term" value="F:oxidoreductase activity, acting on diphenols and related substances as donors, oxygen as acceptor"/>
    <property type="evidence" value="ECO:0007669"/>
    <property type="project" value="TreeGrafter"/>
</dbReference>
<dbReference type="OrthoDB" id="9776710at2"/>
<feature type="transmembrane region" description="Helical" evidence="7">
    <location>
        <begin position="228"/>
        <end position="250"/>
    </location>
</feature>
<comment type="similarity">
    <text evidence="2">Belongs to the cytochrome ubiquinol oxidase subunit 2 family.</text>
</comment>
<feature type="transmembrane region" description="Helical" evidence="7">
    <location>
        <begin position="116"/>
        <end position="137"/>
    </location>
</feature>
<protein>
    <submittedName>
        <fullName evidence="8">Ubiquinol oxidase subunit II</fullName>
    </submittedName>
</protein>
<dbReference type="GO" id="GO:0019646">
    <property type="term" value="P:aerobic electron transport chain"/>
    <property type="evidence" value="ECO:0007669"/>
    <property type="project" value="TreeGrafter"/>
</dbReference>
<organism evidence="8 9">
    <name type="scientific">Thalassospira lucentensis</name>
    <dbReference type="NCBI Taxonomy" id="168935"/>
    <lineage>
        <taxon>Bacteria</taxon>
        <taxon>Pseudomonadati</taxon>
        <taxon>Pseudomonadota</taxon>
        <taxon>Alphaproteobacteria</taxon>
        <taxon>Rhodospirillales</taxon>
        <taxon>Thalassospiraceae</taxon>
        <taxon>Thalassospira</taxon>
    </lineage>
</organism>
<sequence length="332" mass="36627">MIMDYQLIWALLIAVAVFAYVTLDGFDLGIGILFPFIKDPAKRGRMMNTVAPVWDGNETWLVLGGGGLYAAFPLAYSLLMTAFYIPVFTMLLALVFRGVAFEFRFKSRDHQKHWDFAFSAGSIIAAAMQGAMLGAFIEGIAVENAKFVGGPFDWLSPFSVFCASAVVVGYALLGTGWLIMKMEGNFQGRLRGLAKPAVIWMAANLGVVSLMTSYIHPAYAARWFDVPNLFFLAPIPIVTAGLLFWLWHAVKHREKTVFGITLGIFFLCYAGFGITLYPNIVPPMIDFRTAAAPDNSLSFMLVGAAILIPIILAYTAYAYWVFRGKVGDEGYH</sequence>
<keyword evidence="6 7" id="KW-0472">Membrane</keyword>
<comment type="caution">
    <text evidence="8">The sequence shown here is derived from an EMBL/GenBank/DDBJ whole genome shotgun (WGS) entry which is preliminary data.</text>
</comment>
<dbReference type="PANTHER" id="PTHR43141">
    <property type="entry name" value="CYTOCHROME BD2 SUBUNIT II"/>
    <property type="match status" value="1"/>
</dbReference>
<dbReference type="GO" id="GO:0005886">
    <property type="term" value="C:plasma membrane"/>
    <property type="evidence" value="ECO:0007669"/>
    <property type="project" value="UniProtKB-SubCell"/>
</dbReference>
<dbReference type="RefSeq" id="WP_062951991.1">
    <property type="nucleotide sequence ID" value="NZ_LPVY01000013.1"/>
</dbReference>
<dbReference type="Pfam" id="PF02322">
    <property type="entry name" value="Cyt_bd_oxida_II"/>
    <property type="match status" value="1"/>
</dbReference>
<name>A0A154L4J7_9PROT</name>
<feature type="transmembrane region" description="Helical" evidence="7">
    <location>
        <begin position="192"/>
        <end position="216"/>
    </location>
</feature>
<evidence type="ECO:0000256" key="6">
    <source>
        <dbReference type="ARBA" id="ARBA00023136"/>
    </source>
</evidence>
<dbReference type="Proteomes" id="UP000076335">
    <property type="component" value="Unassembled WGS sequence"/>
</dbReference>